<name>A0A6L3ZFV6_9FLAO</name>
<organism evidence="2 3">
    <name type="scientific">Phaeocystidibacter marisrubri</name>
    <dbReference type="NCBI Taxonomy" id="1577780"/>
    <lineage>
        <taxon>Bacteria</taxon>
        <taxon>Pseudomonadati</taxon>
        <taxon>Bacteroidota</taxon>
        <taxon>Flavobacteriia</taxon>
        <taxon>Flavobacteriales</taxon>
        <taxon>Phaeocystidibacteraceae</taxon>
        <taxon>Phaeocystidibacter</taxon>
    </lineage>
</organism>
<comment type="caution">
    <text evidence="2">The sequence shown here is derived from an EMBL/GenBank/DDBJ whole genome shotgun (WGS) entry which is preliminary data.</text>
</comment>
<dbReference type="PROSITE" id="PS51257">
    <property type="entry name" value="PROKAR_LIPOPROTEIN"/>
    <property type="match status" value="1"/>
</dbReference>
<evidence type="ECO:0008006" key="4">
    <source>
        <dbReference type="Google" id="ProtNLM"/>
    </source>
</evidence>
<dbReference type="Proteomes" id="UP000484164">
    <property type="component" value="Unassembled WGS sequence"/>
</dbReference>
<dbReference type="EMBL" id="WBVQ01000002">
    <property type="protein sequence ID" value="KAB2816287.1"/>
    <property type="molecule type" value="Genomic_DNA"/>
</dbReference>
<reference evidence="2 3" key="1">
    <citation type="submission" date="2019-10" db="EMBL/GenBank/DDBJ databases">
        <title>Genome sequence of Phaeocystidibacter marisrubri JCM30614 (type strain).</title>
        <authorList>
            <person name="Bowman J.P."/>
        </authorList>
    </citation>
    <scope>NUCLEOTIDE SEQUENCE [LARGE SCALE GENOMIC DNA]</scope>
    <source>
        <strain evidence="2 3">JCM 30614</strain>
    </source>
</reference>
<evidence type="ECO:0000313" key="3">
    <source>
        <dbReference type="Proteomes" id="UP000484164"/>
    </source>
</evidence>
<gene>
    <name evidence="2" type="ORF">F8C82_11415</name>
</gene>
<keyword evidence="3" id="KW-1185">Reference proteome</keyword>
<dbReference type="AlphaFoldDB" id="A0A6L3ZFV6"/>
<feature type="chain" id="PRO_5026939929" description="Lipoprotein" evidence="1">
    <location>
        <begin position="21"/>
        <end position="172"/>
    </location>
</feature>
<keyword evidence="1" id="KW-0732">Signal</keyword>
<evidence type="ECO:0000256" key="1">
    <source>
        <dbReference type="SAM" id="SignalP"/>
    </source>
</evidence>
<evidence type="ECO:0000313" key="2">
    <source>
        <dbReference type="EMBL" id="KAB2816287.1"/>
    </source>
</evidence>
<sequence>MRMKYILPLFVGILALAACKKETVDELNVTNSQFYLDFKLNGSPRTTTGTFTCPDPHANVFQSDSTPFVLFQAVPCDGSYLQFGGTIPDFVGPGYYTIDEDDFDSPTLILQEDVLNPLYSTEGELRVKFFRETKGASPGYIDITFSGIMKSADGSISKTITKGEGRLILRDF</sequence>
<dbReference type="RefSeq" id="WP_151693714.1">
    <property type="nucleotide sequence ID" value="NZ_BMGX01000001.1"/>
</dbReference>
<feature type="signal peptide" evidence="1">
    <location>
        <begin position="1"/>
        <end position="20"/>
    </location>
</feature>
<accession>A0A6L3ZFV6</accession>
<proteinExistence type="predicted"/>
<protein>
    <recommendedName>
        <fullName evidence="4">Lipoprotein</fullName>
    </recommendedName>
</protein>